<dbReference type="CTD" id="25858"/>
<dbReference type="GO" id="GO:0097228">
    <property type="term" value="C:sperm principal piece"/>
    <property type="evidence" value="ECO:0007669"/>
    <property type="project" value="TreeGrafter"/>
</dbReference>
<feature type="compositionally biased region" description="Polar residues" evidence="1">
    <location>
        <begin position="95"/>
        <end position="113"/>
    </location>
</feature>
<proteinExistence type="predicted"/>
<dbReference type="GeneID" id="114038828"/>
<dbReference type="GeneTree" id="ENSGT00940000171135"/>
<dbReference type="GO" id="GO:0036128">
    <property type="term" value="C:CatSper complex"/>
    <property type="evidence" value="ECO:0007669"/>
    <property type="project" value="InterPro"/>
</dbReference>
<organism evidence="2 3">
    <name type="scientific">Vombatus ursinus</name>
    <name type="common">Common wombat</name>
    <dbReference type="NCBI Taxonomy" id="29139"/>
    <lineage>
        <taxon>Eukaryota</taxon>
        <taxon>Metazoa</taxon>
        <taxon>Chordata</taxon>
        <taxon>Craniata</taxon>
        <taxon>Vertebrata</taxon>
        <taxon>Euteleostomi</taxon>
        <taxon>Mammalia</taxon>
        <taxon>Metatheria</taxon>
        <taxon>Diprotodontia</taxon>
        <taxon>Vombatidae</taxon>
        <taxon>Vombatus</taxon>
    </lineage>
</organism>
<dbReference type="STRING" id="29139.ENSVURP00010006068"/>
<gene>
    <name evidence="2" type="primary">CATSPERZ</name>
</gene>
<dbReference type="PANTHER" id="PTHR42155:SF1">
    <property type="entry name" value="CATION CHANNEL SPERM-ASSOCIATED AUXILIARY SUBUNIT ZETA"/>
    <property type="match status" value="1"/>
</dbReference>
<sequence>MESQDSHFPAKVQSRDQTESQTSVQAGWRSPASTQEDSILGFCSLKDSNGESEGSQTSPEESPATRREVRKLGSAAGAAQPKQEGKPSGERDSSVHSNSSRVAPRSWGTQSNGAEEDEVDFSRASVSAPQPRRILPAVRGNQESVERSKYPESSDQPCMELREATHRAYRAELQNRLPLPLANLMEEEALEILTKSLRSYSKGIGKDHKLTQQLRRHVEQLRKNLMSRKCT</sequence>
<reference evidence="2" key="3">
    <citation type="submission" date="2025-09" db="UniProtKB">
        <authorList>
            <consortium name="Ensembl"/>
        </authorList>
    </citation>
    <scope>IDENTIFICATION</scope>
</reference>
<feature type="compositionally biased region" description="Basic and acidic residues" evidence="1">
    <location>
        <begin position="83"/>
        <end position="94"/>
    </location>
</feature>
<protein>
    <submittedName>
        <fullName evidence="2">Uncharacterized protein</fullName>
    </submittedName>
</protein>
<evidence type="ECO:0000313" key="2">
    <source>
        <dbReference type="Ensembl" id="ENSVURP00010006068.1"/>
    </source>
</evidence>
<evidence type="ECO:0000313" key="3">
    <source>
        <dbReference type="Proteomes" id="UP000314987"/>
    </source>
</evidence>
<dbReference type="PANTHER" id="PTHR42155">
    <property type="entry name" value="CATION CHANNEL SPERM-ASSOCIATED PROTEIN SUBUNIT ZETA"/>
    <property type="match status" value="1"/>
</dbReference>
<reference evidence="2" key="2">
    <citation type="submission" date="2025-08" db="UniProtKB">
        <authorList>
            <consortium name="Ensembl"/>
        </authorList>
    </citation>
    <scope>IDENTIFICATION</scope>
</reference>
<feature type="compositionally biased region" description="Polar residues" evidence="1">
    <location>
        <begin position="19"/>
        <end position="37"/>
    </location>
</feature>
<dbReference type="GO" id="GO:0030317">
    <property type="term" value="P:flagellated sperm motility"/>
    <property type="evidence" value="ECO:0007669"/>
    <property type="project" value="InterPro"/>
</dbReference>
<dbReference type="InterPro" id="IPR039019">
    <property type="entry name" value="CATSPERZ"/>
</dbReference>
<evidence type="ECO:0000256" key="1">
    <source>
        <dbReference type="SAM" id="MobiDB-lite"/>
    </source>
</evidence>
<dbReference type="Proteomes" id="UP000314987">
    <property type="component" value="Unassembled WGS sequence"/>
</dbReference>
<feature type="region of interest" description="Disordered" evidence="1">
    <location>
        <begin position="1"/>
        <end position="154"/>
    </location>
</feature>
<dbReference type="AlphaFoldDB" id="A0A4X2K221"/>
<dbReference type="GO" id="GO:0048240">
    <property type="term" value="P:sperm capacitation"/>
    <property type="evidence" value="ECO:0007669"/>
    <property type="project" value="InterPro"/>
</dbReference>
<name>A0A4X2K221_VOMUR</name>
<dbReference type="OrthoDB" id="9451709at2759"/>
<reference evidence="3" key="1">
    <citation type="submission" date="2018-12" db="EMBL/GenBank/DDBJ databases">
        <authorList>
            <person name="Yazar S."/>
        </authorList>
    </citation>
    <scope>NUCLEOTIDE SEQUENCE [LARGE SCALE GENOMIC DNA]</scope>
</reference>
<accession>A0A4X2K221</accession>
<dbReference type="Ensembl" id="ENSVURT00010006857.1">
    <property type="protein sequence ID" value="ENSVURP00010006068.1"/>
    <property type="gene ID" value="ENSVURG00010004706.1"/>
</dbReference>
<keyword evidence="3" id="KW-1185">Reference proteome</keyword>
<dbReference type="RefSeq" id="XP_027712103.1">
    <property type="nucleotide sequence ID" value="XM_027856302.1"/>
</dbReference>
<feature type="compositionally biased region" description="Polar residues" evidence="1">
    <location>
        <begin position="51"/>
        <end position="60"/>
    </location>
</feature>